<feature type="signal peptide" evidence="2">
    <location>
        <begin position="1"/>
        <end position="33"/>
    </location>
</feature>
<comment type="caution">
    <text evidence="3">The sequence shown here is derived from an EMBL/GenBank/DDBJ whole genome shotgun (WGS) entry which is preliminary data.</text>
</comment>
<keyword evidence="1" id="KW-0472">Membrane</keyword>
<gene>
    <name evidence="3" type="ORF">TCAL_05154</name>
</gene>
<accession>A0A553NNR8</accession>
<dbReference type="Proteomes" id="UP000318571">
    <property type="component" value="Chromosome 4"/>
</dbReference>
<feature type="chain" id="PRO_5021797463" evidence="2">
    <location>
        <begin position="34"/>
        <end position="232"/>
    </location>
</feature>
<evidence type="ECO:0000313" key="4">
    <source>
        <dbReference type="Proteomes" id="UP000318571"/>
    </source>
</evidence>
<evidence type="ECO:0000313" key="3">
    <source>
        <dbReference type="EMBL" id="TRY67092.1"/>
    </source>
</evidence>
<name>A0A553NNR8_TIGCA</name>
<keyword evidence="2" id="KW-0732">Signal</keyword>
<protein>
    <submittedName>
        <fullName evidence="3">Uncharacterized protein</fullName>
    </submittedName>
</protein>
<dbReference type="EMBL" id="VCGU01000011">
    <property type="protein sequence ID" value="TRY67092.1"/>
    <property type="molecule type" value="Genomic_DNA"/>
</dbReference>
<keyword evidence="1" id="KW-1133">Transmembrane helix</keyword>
<proteinExistence type="predicted"/>
<sequence length="232" mass="25492">MISATSIKNSRLCCPSILVFVGVLLFGVSQTQASSSAMDHLGPRSTDTLDYQNLYGGDEDEEGDARFLFSSTTGVPVNSTLIRVVGAIIGALLIGLPLFLAYTTALNSNNNGGGGGYGSHYRRFKREEQDEMASLIYAIMESFKKYEVDEIGCQIQLACESAQYQKGQKHSQYQGLPARIHKLLSTMTLFDLDPEEFLLHDYVLDLLKAHELGLHSGQSICDNTYGSRCNRS</sequence>
<organism evidence="3 4">
    <name type="scientific">Tigriopus californicus</name>
    <name type="common">Marine copepod</name>
    <dbReference type="NCBI Taxonomy" id="6832"/>
    <lineage>
        <taxon>Eukaryota</taxon>
        <taxon>Metazoa</taxon>
        <taxon>Ecdysozoa</taxon>
        <taxon>Arthropoda</taxon>
        <taxon>Crustacea</taxon>
        <taxon>Multicrustacea</taxon>
        <taxon>Hexanauplia</taxon>
        <taxon>Copepoda</taxon>
        <taxon>Harpacticoida</taxon>
        <taxon>Harpacticidae</taxon>
        <taxon>Tigriopus</taxon>
    </lineage>
</organism>
<evidence type="ECO:0000256" key="1">
    <source>
        <dbReference type="SAM" id="Phobius"/>
    </source>
</evidence>
<keyword evidence="1" id="KW-0812">Transmembrane</keyword>
<feature type="transmembrane region" description="Helical" evidence="1">
    <location>
        <begin position="81"/>
        <end position="102"/>
    </location>
</feature>
<reference evidence="3 4" key="1">
    <citation type="journal article" date="2018" name="Nat. Ecol. Evol.">
        <title>Genomic signatures of mitonuclear coevolution across populations of Tigriopus californicus.</title>
        <authorList>
            <person name="Barreto F.S."/>
            <person name="Watson E.T."/>
            <person name="Lima T.G."/>
            <person name="Willett C.S."/>
            <person name="Edmands S."/>
            <person name="Li W."/>
            <person name="Burton R.S."/>
        </authorList>
    </citation>
    <scope>NUCLEOTIDE SEQUENCE [LARGE SCALE GENOMIC DNA]</scope>
    <source>
        <strain evidence="3 4">San Diego</strain>
    </source>
</reference>
<keyword evidence="4" id="KW-1185">Reference proteome</keyword>
<dbReference type="AlphaFoldDB" id="A0A553NNR8"/>
<evidence type="ECO:0000256" key="2">
    <source>
        <dbReference type="SAM" id="SignalP"/>
    </source>
</evidence>